<organism evidence="18 19">
    <name type="scientific">Sanghuangporus baumii</name>
    <name type="common">Phellinus baumii</name>
    <dbReference type="NCBI Taxonomy" id="108892"/>
    <lineage>
        <taxon>Eukaryota</taxon>
        <taxon>Fungi</taxon>
        <taxon>Dikarya</taxon>
        <taxon>Basidiomycota</taxon>
        <taxon>Agaricomycotina</taxon>
        <taxon>Agaricomycetes</taxon>
        <taxon>Hymenochaetales</taxon>
        <taxon>Hymenochaetaceae</taxon>
        <taxon>Sanghuangporus</taxon>
    </lineage>
</organism>
<evidence type="ECO:0000256" key="3">
    <source>
        <dbReference type="ARBA" id="ARBA00001974"/>
    </source>
</evidence>
<keyword evidence="13 15" id="KW-0408">Iron</keyword>
<dbReference type="InterPro" id="IPR023206">
    <property type="entry name" value="Bifunctional_P450_P450_red"/>
</dbReference>
<gene>
    <name evidence="18" type="ORF">A7U60_g921</name>
</gene>
<dbReference type="PROSITE" id="PS51384">
    <property type="entry name" value="FAD_FR"/>
    <property type="match status" value="1"/>
</dbReference>
<evidence type="ECO:0000256" key="13">
    <source>
        <dbReference type="ARBA" id="ARBA00023004"/>
    </source>
</evidence>
<dbReference type="Pfam" id="PF00258">
    <property type="entry name" value="Flavodoxin_1"/>
    <property type="match status" value="1"/>
</dbReference>
<comment type="similarity">
    <text evidence="4">In the N-terminal section; belongs to the cytochrome P450 family.</text>
</comment>
<keyword evidence="11" id="KW-0521">NADP</keyword>
<keyword evidence="10" id="KW-0274">FAD</keyword>
<evidence type="ECO:0000256" key="8">
    <source>
        <dbReference type="ARBA" id="ARBA00022643"/>
    </source>
</evidence>
<feature type="domain" description="FAD-binding FR-type" evidence="17">
    <location>
        <begin position="693"/>
        <end position="923"/>
    </location>
</feature>
<evidence type="ECO:0000256" key="4">
    <source>
        <dbReference type="ARBA" id="ARBA00010018"/>
    </source>
</evidence>
<dbReference type="PANTHER" id="PTHR19384:SF127">
    <property type="entry name" value="BIFUNCTIONAL CYTOCHROME P450_NADPH--P450 REDUCTASE"/>
    <property type="match status" value="1"/>
</dbReference>
<evidence type="ECO:0000313" key="18">
    <source>
        <dbReference type="EMBL" id="OCB91808.1"/>
    </source>
</evidence>
<evidence type="ECO:0000256" key="6">
    <source>
        <dbReference type="ARBA" id="ARBA00022617"/>
    </source>
</evidence>
<dbReference type="GO" id="GO:0005506">
    <property type="term" value="F:iron ion binding"/>
    <property type="evidence" value="ECO:0007669"/>
    <property type="project" value="InterPro"/>
</dbReference>
<dbReference type="InterPro" id="IPR036396">
    <property type="entry name" value="Cyt_P450_sf"/>
</dbReference>
<dbReference type="CDD" id="cd06206">
    <property type="entry name" value="bifunctional_CYPOR"/>
    <property type="match status" value="1"/>
</dbReference>
<proteinExistence type="inferred from homology"/>
<dbReference type="InterPro" id="IPR029039">
    <property type="entry name" value="Flavoprotein-like_sf"/>
</dbReference>
<comment type="cofactor">
    <cofactor evidence="1">
        <name>FMN</name>
        <dbReference type="ChEBI" id="CHEBI:58210"/>
    </cofactor>
</comment>
<protein>
    <submittedName>
        <fullName evidence="18">Cytochrome P450 oxidoreductase OrdA-like protein</fullName>
    </submittedName>
</protein>
<dbReference type="GO" id="GO:0070330">
    <property type="term" value="F:aromatase activity"/>
    <property type="evidence" value="ECO:0007669"/>
    <property type="project" value="InterPro"/>
</dbReference>
<dbReference type="PRINTS" id="PR00463">
    <property type="entry name" value="EP450I"/>
</dbReference>
<dbReference type="SUPFAM" id="SSF52218">
    <property type="entry name" value="Flavoproteins"/>
    <property type="match status" value="1"/>
</dbReference>
<dbReference type="Gene3D" id="3.40.50.80">
    <property type="entry name" value="Nucleotide-binding domain of ferredoxin-NADP reductase (FNR) module"/>
    <property type="match status" value="1"/>
</dbReference>
<dbReference type="EMBL" id="LNZH02000062">
    <property type="protein sequence ID" value="OCB91808.1"/>
    <property type="molecule type" value="Genomic_DNA"/>
</dbReference>
<dbReference type="GO" id="GO:0003958">
    <property type="term" value="F:NADPH-hemoprotein reductase activity"/>
    <property type="evidence" value="ECO:0007669"/>
    <property type="project" value="InterPro"/>
</dbReference>
<dbReference type="InterPro" id="IPR002401">
    <property type="entry name" value="Cyt_P450_E_grp-I"/>
</dbReference>
<comment type="cofactor">
    <cofactor evidence="3">
        <name>FAD</name>
        <dbReference type="ChEBI" id="CHEBI:57692"/>
    </cofactor>
</comment>
<dbReference type="InterPro" id="IPR003097">
    <property type="entry name" value="CysJ-like_FAD-binding"/>
</dbReference>
<comment type="cofactor">
    <cofactor evidence="2 15">
        <name>heme</name>
        <dbReference type="ChEBI" id="CHEBI:30413"/>
    </cofactor>
</comment>
<evidence type="ECO:0000256" key="7">
    <source>
        <dbReference type="ARBA" id="ARBA00022630"/>
    </source>
</evidence>
<dbReference type="Proteomes" id="UP000757232">
    <property type="component" value="Unassembled WGS sequence"/>
</dbReference>
<dbReference type="PROSITE" id="PS00086">
    <property type="entry name" value="CYTOCHROME_P450"/>
    <property type="match status" value="1"/>
</dbReference>
<dbReference type="GO" id="GO:0050660">
    <property type="term" value="F:flavin adenine dinucleotide binding"/>
    <property type="evidence" value="ECO:0007669"/>
    <property type="project" value="TreeGrafter"/>
</dbReference>
<evidence type="ECO:0000313" key="19">
    <source>
        <dbReference type="Proteomes" id="UP000757232"/>
    </source>
</evidence>
<dbReference type="PIRSF" id="PIRSF000209">
    <property type="entry name" value="Bifunctional_P450_P450R"/>
    <property type="match status" value="1"/>
</dbReference>
<evidence type="ECO:0000256" key="2">
    <source>
        <dbReference type="ARBA" id="ARBA00001971"/>
    </source>
</evidence>
<dbReference type="SUPFAM" id="SSF52343">
    <property type="entry name" value="Ferredoxin reductase-like, C-terminal NADP-linked domain"/>
    <property type="match status" value="1"/>
</dbReference>
<keyword evidence="6 15" id="KW-0349">Heme</keyword>
<dbReference type="PRINTS" id="PR00385">
    <property type="entry name" value="P450"/>
</dbReference>
<evidence type="ECO:0000256" key="10">
    <source>
        <dbReference type="ARBA" id="ARBA00022827"/>
    </source>
</evidence>
<dbReference type="PROSITE" id="PS50902">
    <property type="entry name" value="FLAVODOXIN_LIKE"/>
    <property type="match status" value="1"/>
</dbReference>
<dbReference type="GO" id="GO:0020037">
    <property type="term" value="F:heme binding"/>
    <property type="evidence" value="ECO:0007669"/>
    <property type="project" value="InterPro"/>
</dbReference>
<dbReference type="CDD" id="cd11068">
    <property type="entry name" value="CYP120A1"/>
    <property type="match status" value="1"/>
</dbReference>
<keyword evidence="9 15" id="KW-0479">Metal-binding</keyword>
<evidence type="ECO:0000259" key="16">
    <source>
        <dbReference type="PROSITE" id="PS50902"/>
    </source>
</evidence>
<feature type="domain" description="Flavodoxin-like" evidence="16">
    <location>
        <begin position="509"/>
        <end position="653"/>
    </location>
</feature>
<dbReference type="Gene3D" id="3.40.50.360">
    <property type="match status" value="1"/>
</dbReference>
<dbReference type="Gene3D" id="2.40.30.10">
    <property type="entry name" value="Translation factors"/>
    <property type="match status" value="1"/>
</dbReference>
<dbReference type="InterPro" id="IPR017972">
    <property type="entry name" value="Cyt_P450_CS"/>
</dbReference>
<dbReference type="InterPro" id="IPR017938">
    <property type="entry name" value="Riboflavin_synthase-like_b-brl"/>
</dbReference>
<dbReference type="PANTHER" id="PTHR19384">
    <property type="entry name" value="NITRIC OXIDE SYNTHASE-RELATED"/>
    <property type="match status" value="1"/>
</dbReference>
<keyword evidence="5" id="KW-0813">Transport</keyword>
<dbReference type="InterPro" id="IPR017927">
    <property type="entry name" value="FAD-bd_FR_type"/>
</dbReference>
<evidence type="ECO:0000256" key="14">
    <source>
        <dbReference type="ARBA" id="ARBA00023033"/>
    </source>
</evidence>
<evidence type="ECO:0000259" key="17">
    <source>
        <dbReference type="PROSITE" id="PS51384"/>
    </source>
</evidence>
<name>A0A9Q5I4V0_SANBA</name>
<dbReference type="FunFam" id="1.10.630.10:FF:000040">
    <property type="entry name" value="Bifunctional cytochrome P450/NADPH--P450 reductase"/>
    <property type="match status" value="1"/>
</dbReference>
<dbReference type="GO" id="GO:0005829">
    <property type="term" value="C:cytosol"/>
    <property type="evidence" value="ECO:0007669"/>
    <property type="project" value="TreeGrafter"/>
</dbReference>
<dbReference type="InterPro" id="IPR023173">
    <property type="entry name" value="NADPH_Cyt_P450_Rdtase_alpha"/>
</dbReference>
<dbReference type="Pfam" id="PF00667">
    <property type="entry name" value="FAD_binding_1"/>
    <property type="match status" value="1"/>
</dbReference>
<evidence type="ECO:0000256" key="12">
    <source>
        <dbReference type="ARBA" id="ARBA00023002"/>
    </source>
</evidence>
<dbReference type="InterPro" id="IPR039261">
    <property type="entry name" value="FNR_nucleotide-bd"/>
</dbReference>
<feature type="binding site" description="axial binding residue" evidence="15">
    <location>
        <position position="419"/>
    </location>
    <ligand>
        <name>heme</name>
        <dbReference type="ChEBI" id="CHEBI:30413"/>
    </ligand>
    <ligandPart>
        <name>Fe</name>
        <dbReference type="ChEBI" id="CHEBI:18248"/>
    </ligandPart>
</feature>
<dbReference type="Gene3D" id="1.20.990.10">
    <property type="entry name" value="NADPH-cytochrome p450 Reductase, Chain A, domain 3"/>
    <property type="match status" value="1"/>
</dbReference>
<keyword evidence="12" id="KW-0560">Oxidoreductase</keyword>
<dbReference type="InterPro" id="IPR001128">
    <property type="entry name" value="Cyt_P450"/>
</dbReference>
<comment type="caution">
    <text evidence="18">The sequence shown here is derived from an EMBL/GenBank/DDBJ whole genome shotgun (WGS) entry which is preliminary data.</text>
</comment>
<dbReference type="GO" id="GO:0010181">
    <property type="term" value="F:FMN binding"/>
    <property type="evidence" value="ECO:0007669"/>
    <property type="project" value="InterPro"/>
</dbReference>
<accession>A0A9Q5I4V0</accession>
<dbReference type="OrthoDB" id="1470350at2759"/>
<dbReference type="SUPFAM" id="SSF48264">
    <property type="entry name" value="Cytochrome P450"/>
    <property type="match status" value="1"/>
</dbReference>
<dbReference type="InterPro" id="IPR001433">
    <property type="entry name" value="OxRdtase_FAD/NAD-bd"/>
</dbReference>
<dbReference type="InterPro" id="IPR008254">
    <property type="entry name" value="Flavodoxin/NO_synth"/>
</dbReference>
<dbReference type="Gene3D" id="1.10.630.10">
    <property type="entry name" value="Cytochrome P450"/>
    <property type="match status" value="1"/>
</dbReference>
<keyword evidence="7" id="KW-0285">Flavoprotein</keyword>
<dbReference type="Pfam" id="PF00067">
    <property type="entry name" value="p450"/>
    <property type="match status" value="1"/>
</dbReference>
<reference evidence="18" key="1">
    <citation type="submission" date="2016-06" db="EMBL/GenBank/DDBJ databases">
        <title>Draft Genome sequence of the fungus Inonotus baumii.</title>
        <authorList>
            <person name="Zhu H."/>
            <person name="Lin W."/>
        </authorList>
    </citation>
    <scope>NUCLEOTIDE SEQUENCE</scope>
    <source>
        <strain evidence="18">821</strain>
    </source>
</reference>
<evidence type="ECO:0000256" key="1">
    <source>
        <dbReference type="ARBA" id="ARBA00001917"/>
    </source>
</evidence>
<dbReference type="SUPFAM" id="SSF63380">
    <property type="entry name" value="Riboflavin synthase domain-like"/>
    <property type="match status" value="1"/>
</dbReference>
<dbReference type="AlphaFoldDB" id="A0A9Q5I4V0"/>
<evidence type="ECO:0000256" key="15">
    <source>
        <dbReference type="PIRSR" id="PIRSR000209-1"/>
    </source>
</evidence>
<sequence length="1079" mass="120141">MATLSSIPHPPTIPFLGNATLIDLEVPTRSFSLLAKQYGEIYQLVAGGGDIVVHLNSVNLVRQVSDDVHFKKSLNRGLNEVRNLAGDGLFTAHAGEPNWGIAHRILMPAFGAASIRNMFQEMRDICSQLILKWERFGSSHIFDPSEDYTRLTFDTIALCSMSYRFNSFYERDMPDFTQRMSDFLSTSSRRAFRPSVTKMIPLLYKKEDEKYFEDAKHMTEVAREIIRQRLDEPADKPDLLDLMLNGTDPKTGAKLSEENIIYNLLTFLIAGHETTSGLLTFATYHLLKNPTCLQKLREELDEVLGTEEPTLEDLGKMPYLTAVLRETLRLTPSAPARGVAPKEDTELVGGDGNPLNPINKKYAVKKDQLLIVQIYNAHRDPLVWGDDAEVFRPERMLDDKFEGLPKHSWQPFGYGGRSCIGRSFAIQEALLVLSSAFNKFDIYLNDPSYTLEIKQTLTIKPKDMLIRVAPRQRKGSATRVPRPVQLGVRPPQGVPVSIDRQATQDGQPLLVLYGSNTGTSQAFAQRIASDAYQHGFKAQINTLDSATSRLPANVPIVIVTASFEGEPADNAAQFVAWLSAQKTDGEKSLLNGITYSVFGCGNREWVRTYQRIPKLIDEKMAGAGAERLMERGEGDAASPDFFQKFDEFEDRMWGTLEKKYETGGKTNEGADDSGLTIELASPDTTRTKVLRQTDAEPGEVLANRLLTRPGAPEKRHINIKLPEGMSYRAGDYLAILPTNPEESVQRALTRFKLNGSQEITIKAKGPTNLPTDVPVSVHSLLSGFVELSQPATTRDLQALKAAASNEGTIAELNGLLEKYQGEVLAKRISVLDLLEQYKDIDLSFGAFLNLLPPMRIRQYSISSSPLADPSCVSLTVSVIDVQALSGQETKRFRGVASTFLAGLKVEDRISVAVRPSGAQFALPSDPLTPIVMSAAGSGLAPFRGFVQERAAQKAAGREIGRAVLFFGCRDPEEDYLYMDSELQEWVQAGVVEVRPAFSRKSEQGCKYVQHRMWNDRQLIVALFYEHAKFYTCGSRRAASGIKQTLIDIMKDNHHDWSDERTAAAWEKVQKERYAADVFD</sequence>
<evidence type="ECO:0000256" key="9">
    <source>
        <dbReference type="ARBA" id="ARBA00022723"/>
    </source>
</evidence>
<keyword evidence="19" id="KW-1185">Reference proteome</keyword>
<evidence type="ECO:0000256" key="5">
    <source>
        <dbReference type="ARBA" id="ARBA00022448"/>
    </source>
</evidence>
<keyword evidence="8" id="KW-0288">FMN</keyword>
<evidence type="ECO:0000256" key="11">
    <source>
        <dbReference type="ARBA" id="ARBA00022857"/>
    </source>
</evidence>
<dbReference type="Pfam" id="PF00175">
    <property type="entry name" value="NAD_binding_1"/>
    <property type="match status" value="1"/>
</dbReference>
<keyword evidence="14" id="KW-0503">Monooxygenase</keyword>